<dbReference type="STRING" id="756272.Plabr_4333"/>
<reference evidence="2" key="1">
    <citation type="submission" date="2011-02" db="EMBL/GenBank/DDBJ databases">
        <title>The complete genome of Planctomyces brasiliensis DSM 5305.</title>
        <authorList>
            <person name="Lucas S."/>
            <person name="Copeland A."/>
            <person name="Lapidus A."/>
            <person name="Bruce D."/>
            <person name="Goodwin L."/>
            <person name="Pitluck S."/>
            <person name="Kyrpides N."/>
            <person name="Mavromatis K."/>
            <person name="Pagani I."/>
            <person name="Ivanova N."/>
            <person name="Ovchinnikova G."/>
            <person name="Lu M."/>
            <person name="Detter J.C."/>
            <person name="Han C."/>
            <person name="Land M."/>
            <person name="Hauser L."/>
            <person name="Markowitz V."/>
            <person name="Cheng J.-F."/>
            <person name="Hugenholtz P."/>
            <person name="Woyke T."/>
            <person name="Wu D."/>
            <person name="Tindall B."/>
            <person name="Pomrenke H.G."/>
            <person name="Brambilla E."/>
            <person name="Klenk H.-P."/>
            <person name="Eisen J.A."/>
        </authorList>
    </citation>
    <scope>NUCLEOTIDE SEQUENCE [LARGE SCALE GENOMIC DNA]</scope>
    <source>
        <strain evidence="2">ATCC 49424 / DSM 5305 / JCM 21570 / NBRC 103401 / IFAM 1448</strain>
    </source>
</reference>
<dbReference type="HOGENOM" id="CLU_1218864_0_0_0"/>
<dbReference type="Proteomes" id="UP000006860">
    <property type="component" value="Chromosome"/>
</dbReference>
<evidence type="ECO:0000313" key="2">
    <source>
        <dbReference type="Proteomes" id="UP000006860"/>
    </source>
</evidence>
<keyword evidence="2" id="KW-1185">Reference proteome</keyword>
<evidence type="ECO:0000313" key="1">
    <source>
        <dbReference type="EMBL" id="ADY61906.1"/>
    </source>
</evidence>
<accession>F0SJR8</accession>
<dbReference type="KEGG" id="pbs:Plabr_4333"/>
<proteinExistence type="predicted"/>
<gene>
    <name evidence="1" type="ordered locus">Plabr_4333</name>
</gene>
<sequence>MGLCQGCHAGCCRSFAVPITGADVIRLERETGTTFWDFACRWADEDGKIAANYAPHFRFQDEPQTPFVICLQHVESQLFPGTPKCQYLKEERPEAGSPLGTAHCGMYNGRPAACRVFPTKFDVENELPVIHPVPEYGREEKLPQFKLCPRQWTPEDIDPIEGAKDLVVARYEAKFFHQLAAIWNRRPGPWEIFPDFLRDIYSRRVRLMPEEVEEQGADNDMSEHIVPLPSVREARREAA</sequence>
<organism evidence="1 2">
    <name type="scientific">Rubinisphaera brasiliensis (strain ATCC 49424 / DSM 5305 / JCM 21570 / IAM 15109 / NBRC 103401 / IFAM 1448)</name>
    <name type="common">Planctomyces brasiliensis</name>
    <dbReference type="NCBI Taxonomy" id="756272"/>
    <lineage>
        <taxon>Bacteria</taxon>
        <taxon>Pseudomonadati</taxon>
        <taxon>Planctomycetota</taxon>
        <taxon>Planctomycetia</taxon>
        <taxon>Planctomycetales</taxon>
        <taxon>Planctomycetaceae</taxon>
        <taxon>Rubinisphaera</taxon>
    </lineage>
</organism>
<name>F0SJR8_RUBBR</name>
<dbReference type="RefSeq" id="WP_013630611.1">
    <property type="nucleotide sequence ID" value="NC_015174.1"/>
</dbReference>
<evidence type="ECO:0008006" key="3">
    <source>
        <dbReference type="Google" id="ProtNLM"/>
    </source>
</evidence>
<protein>
    <recommendedName>
        <fullName evidence="3">YkgJ family cysteine cluster protein</fullName>
    </recommendedName>
</protein>
<dbReference type="OrthoDB" id="9810361at2"/>
<dbReference type="EMBL" id="CP002546">
    <property type="protein sequence ID" value="ADY61906.1"/>
    <property type="molecule type" value="Genomic_DNA"/>
</dbReference>
<dbReference type="AlphaFoldDB" id="F0SJR8"/>